<keyword evidence="1" id="KW-1133">Transmembrane helix</keyword>
<reference evidence="2 3" key="1">
    <citation type="submission" date="2020-04" db="EMBL/GenBank/DDBJ databases">
        <authorList>
            <person name="Hitch T.C.A."/>
            <person name="Wylensek D."/>
            <person name="Clavel T."/>
        </authorList>
    </citation>
    <scope>NUCLEOTIDE SEQUENCE [LARGE SCALE GENOMIC DNA]</scope>
    <source>
        <strain evidence="2 3">WB01_NA02</strain>
    </source>
</reference>
<feature type="transmembrane region" description="Helical" evidence="1">
    <location>
        <begin position="115"/>
        <end position="138"/>
    </location>
</feature>
<evidence type="ECO:0000313" key="2">
    <source>
        <dbReference type="EMBL" id="NMF06561.1"/>
    </source>
</evidence>
<dbReference type="RefSeq" id="WP_168982661.1">
    <property type="nucleotide sequence ID" value="NZ_JABAGD010000036.1"/>
</dbReference>
<name>A0A7X9SR52_CLOBE</name>
<keyword evidence="1" id="KW-0472">Membrane</keyword>
<keyword evidence="1" id="KW-0812">Transmembrane</keyword>
<evidence type="ECO:0000256" key="1">
    <source>
        <dbReference type="SAM" id="Phobius"/>
    </source>
</evidence>
<organism evidence="2 3">
    <name type="scientific">Clostridium beijerinckii</name>
    <name type="common">Clostridium MP</name>
    <dbReference type="NCBI Taxonomy" id="1520"/>
    <lineage>
        <taxon>Bacteria</taxon>
        <taxon>Bacillati</taxon>
        <taxon>Bacillota</taxon>
        <taxon>Clostridia</taxon>
        <taxon>Eubacteriales</taxon>
        <taxon>Clostridiaceae</taxon>
        <taxon>Clostridium</taxon>
    </lineage>
</organism>
<accession>A0A7X9SR52</accession>
<feature type="transmembrane region" description="Helical" evidence="1">
    <location>
        <begin position="27"/>
        <end position="50"/>
    </location>
</feature>
<dbReference type="EMBL" id="JABAGD010000036">
    <property type="protein sequence ID" value="NMF06561.1"/>
    <property type="molecule type" value="Genomic_DNA"/>
</dbReference>
<evidence type="ECO:0000313" key="3">
    <source>
        <dbReference type="Proteomes" id="UP000587880"/>
    </source>
</evidence>
<gene>
    <name evidence="2" type="ORF">HF849_17740</name>
</gene>
<sequence>MEKWFLGFEEWLGGKYGFAFVVHFEDIILFAAGVFLGMLIMSVLSGRVVFKLQKVSNLGSNKIKLVKFKHEGTKQYIADPKTVGESVETLLLVIFRPLFQANDYTYRDEKRTKHFLIFLAIIGILLFALALICITTVVQDGL</sequence>
<dbReference type="Proteomes" id="UP000587880">
    <property type="component" value="Unassembled WGS sequence"/>
</dbReference>
<proteinExistence type="predicted"/>
<dbReference type="AlphaFoldDB" id="A0A7X9SR52"/>
<protein>
    <submittedName>
        <fullName evidence="2">Uncharacterized protein</fullName>
    </submittedName>
</protein>
<comment type="caution">
    <text evidence="2">The sequence shown here is derived from an EMBL/GenBank/DDBJ whole genome shotgun (WGS) entry which is preliminary data.</text>
</comment>